<reference evidence="1 2" key="1">
    <citation type="submission" date="2018-09" db="EMBL/GenBank/DDBJ databases">
        <title>Genomic Encyclopedia of Archaeal and Bacterial Type Strains, Phase II (KMG-II): from individual species to whole genera.</title>
        <authorList>
            <person name="Goeker M."/>
        </authorList>
    </citation>
    <scope>NUCLEOTIDE SEQUENCE [LARGE SCALE GENOMIC DNA]</scope>
    <source>
        <strain evidence="1 2">DSM 17008</strain>
    </source>
</reference>
<proteinExistence type="predicted"/>
<evidence type="ECO:0000313" key="2">
    <source>
        <dbReference type="Proteomes" id="UP000285120"/>
    </source>
</evidence>
<dbReference type="AlphaFoldDB" id="A0A419V5U6"/>
<name>A0A419V5U6_9BACL</name>
<sequence>MNMVSGRNTEDMIMDLASQLSIEQARNKILWDLILRHNVLSQQDVDKEVEKHYETYRTTSYEELTGFNLKEDTKPVKEPETEE</sequence>
<keyword evidence="2" id="KW-1185">Reference proteome</keyword>
<dbReference type="EMBL" id="RAPK01000007">
    <property type="protein sequence ID" value="RKD75286.1"/>
    <property type="molecule type" value="Genomic_DNA"/>
</dbReference>
<dbReference type="Proteomes" id="UP000285120">
    <property type="component" value="Unassembled WGS sequence"/>
</dbReference>
<comment type="caution">
    <text evidence="1">The sequence shown here is derived from an EMBL/GenBank/DDBJ whole genome shotgun (WGS) entry which is preliminary data.</text>
</comment>
<gene>
    <name evidence="1" type="ORF">ATL39_0985</name>
</gene>
<accession>A0A419V5U6</accession>
<evidence type="ECO:0000313" key="1">
    <source>
        <dbReference type="EMBL" id="RKD75286.1"/>
    </source>
</evidence>
<protein>
    <submittedName>
        <fullName evidence="1">Uncharacterized protein</fullName>
    </submittedName>
</protein>
<organism evidence="1 2">
    <name type="scientific">Sinobaca qinghaiensis</name>
    <dbReference type="NCBI Taxonomy" id="342944"/>
    <lineage>
        <taxon>Bacteria</taxon>
        <taxon>Bacillati</taxon>
        <taxon>Bacillota</taxon>
        <taxon>Bacilli</taxon>
        <taxon>Bacillales</taxon>
        <taxon>Sporolactobacillaceae</taxon>
        <taxon>Sinobaca</taxon>
    </lineage>
</organism>
<dbReference type="RefSeq" id="WP_147419334.1">
    <property type="nucleotide sequence ID" value="NZ_RAPK01000007.1"/>
</dbReference>